<feature type="domain" description="Protein kinase" evidence="9">
    <location>
        <begin position="1"/>
        <end position="295"/>
    </location>
</feature>
<evidence type="ECO:0000256" key="7">
    <source>
        <dbReference type="PROSITE-ProRule" id="PRU10141"/>
    </source>
</evidence>
<keyword evidence="6 7" id="KW-0067">ATP-binding</keyword>
<dbReference type="InterPro" id="IPR017441">
    <property type="entry name" value="Protein_kinase_ATP_BS"/>
</dbReference>
<dbReference type="Gene3D" id="3.30.200.20">
    <property type="entry name" value="Phosphorylase Kinase, domain 1"/>
    <property type="match status" value="1"/>
</dbReference>
<evidence type="ECO:0000259" key="9">
    <source>
        <dbReference type="PROSITE" id="PS50011"/>
    </source>
</evidence>
<name>A0A915N1M9_MELJA</name>
<evidence type="ECO:0000256" key="2">
    <source>
        <dbReference type="ARBA" id="ARBA00012513"/>
    </source>
</evidence>
<feature type="coiled-coil region" evidence="8">
    <location>
        <begin position="53"/>
        <end position="80"/>
    </location>
</feature>
<dbReference type="PANTHER" id="PTHR43671">
    <property type="entry name" value="SERINE/THREONINE-PROTEIN KINASE NEK"/>
    <property type="match status" value="1"/>
</dbReference>
<dbReference type="InterPro" id="IPR000719">
    <property type="entry name" value="Prot_kinase_dom"/>
</dbReference>
<sequence length="302" mass="34955">MQSNQTQNQLSSDHFPIVFQNHEQLVKYREDLVQMSKDVKIAATQFHSQSIQRYDHEKAIEKYKQNLEHAEEKMKELAAAKSIPATSIYDFYSLINIGSGAFAQVYKGYELINLMPAKYREVALKRINLAAITDPAIYKTTINEVKIFTKLNHQNIVKCFRSFEEISRYSQNKYLVLVLEYVNGGDLQALIQAQTVCGTPYYMSPERIIEEPYTFASDIWSLGCILYEMAATKSPFFGEKNNVESLIQKIQTADYPPIPDDRYTPQLESLIESCMRPTMNERPNSFTVYEVTEYMNGLWQNH</sequence>
<protein>
    <recommendedName>
        <fullName evidence="2">non-specific serine/threonine protein kinase</fullName>
        <ecNumber evidence="2">2.7.11.1</ecNumber>
    </recommendedName>
</protein>
<keyword evidence="10" id="KW-1185">Reference proteome</keyword>
<keyword evidence="4 7" id="KW-0547">Nucleotide-binding</keyword>
<dbReference type="Gene3D" id="1.10.510.10">
    <property type="entry name" value="Transferase(Phosphotransferase) domain 1"/>
    <property type="match status" value="1"/>
</dbReference>
<dbReference type="SUPFAM" id="SSF56112">
    <property type="entry name" value="Protein kinase-like (PK-like)"/>
    <property type="match status" value="1"/>
</dbReference>
<dbReference type="GO" id="GO:0004674">
    <property type="term" value="F:protein serine/threonine kinase activity"/>
    <property type="evidence" value="ECO:0007669"/>
    <property type="project" value="UniProtKB-KW"/>
</dbReference>
<evidence type="ECO:0000256" key="1">
    <source>
        <dbReference type="ARBA" id="ARBA00010886"/>
    </source>
</evidence>
<dbReference type="PANTHER" id="PTHR43671:SF13">
    <property type="entry name" value="SERINE_THREONINE-PROTEIN KINASE NEK2"/>
    <property type="match status" value="1"/>
</dbReference>
<dbReference type="WBParaSite" id="scaffold633_cov226.g1463">
    <property type="protein sequence ID" value="scaffold633_cov226.g1463"/>
    <property type="gene ID" value="scaffold633_cov226.g1463"/>
</dbReference>
<dbReference type="AlphaFoldDB" id="A0A915N1M9"/>
<keyword evidence="3" id="KW-0808">Transferase</keyword>
<dbReference type="Proteomes" id="UP000887561">
    <property type="component" value="Unplaced"/>
</dbReference>
<evidence type="ECO:0000313" key="11">
    <source>
        <dbReference type="WBParaSite" id="scaffold633_cov226.g1463"/>
    </source>
</evidence>
<feature type="binding site" evidence="7">
    <location>
        <position position="125"/>
    </location>
    <ligand>
        <name>ATP</name>
        <dbReference type="ChEBI" id="CHEBI:30616"/>
    </ligand>
</feature>
<dbReference type="GO" id="GO:0005524">
    <property type="term" value="F:ATP binding"/>
    <property type="evidence" value="ECO:0007669"/>
    <property type="project" value="UniProtKB-UniRule"/>
</dbReference>
<comment type="similarity">
    <text evidence="1">Belongs to the protein kinase superfamily. NEK Ser/Thr protein kinase family. NIMA subfamily.</text>
</comment>
<accession>A0A915N1M9</accession>
<keyword evidence="8" id="KW-0175">Coiled coil</keyword>
<dbReference type="InterPro" id="IPR050660">
    <property type="entry name" value="NEK_Ser/Thr_kinase"/>
</dbReference>
<evidence type="ECO:0000256" key="4">
    <source>
        <dbReference type="ARBA" id="ARBA00022741"/>
    </source>
</evidence>
<dbReference type="Pfam" id="PF00069">
    <property type="entry name" value="Pkinase"/>
    <property type="match status" value="1"/>
</dbReference>
<evidence type="ECO:0000256" key="3">
    <source>
        <dbReference type="ARBA" id="ARBA00022679"/>
    </source>
</evidence>
<dbReference type="EC" id="2.7.11.1" evidence="2"/>
<keyword evidence="5" id="KW-0418">Kinase</keyword>
<dbReference type="PROSITE" id="PS50011">
    <property type="entry name" value="PROTEIN_KINASE_DOM"/>
    <property type="match status" value="1"/>
</dbReference>
<reference evidence="11" key="1">
    <citation type="submission" date="2022-11" db="UniProtKB">
        <authorList>
            <consortium name="WormBaseParasite"/>
        </authorList>
    </citation>
    <scope>IDENTIFICATION</scope>
</reference>
<organism evidence="10 11">
    <name type="scientific">Meloidogyne javanica</name>
    <name type="common">Root-knot nematode worm</name>
    <dbReference type="NCBI Taxonomy" id="6303"/>
    <lineage>
        <taxon>Eukaryota</taxon>
        <taxon>Metazoa</taxon>
        <taxon>Ecdysozoa</taxon>
        <taxon>Nematoda</taxon>
        <taxon>Chromadorea</taxon>
        <taxon>Rhabditida</taxon>
        <taxon>Tylenchina</taxon>
        <taxon>Tylenchomorpha</taxon>
        <taxon>Tylenchoidea</taxon>
        <taxon>Meloidogynidae</taxon>
        <taxon>Meloidogyninae</taxon>
        <taxon>Meloidogyne</taxon>
        <taxon>Meloidogyne incognita group</taxon>
    </lineage>
</organism>
<dbReference type="PROSITE" id="PS00107">
    <property type="entry name" value="PROTEIN_KINASE_ATP"/>
    <property type="match status" value="1"/>
</dbReference>
<evidence type="ECO:0000313" key="10">
    <source>
        <dbReference type="Proteomes" id="UP000887561"/>
    </source>
</evidence>
<evidence type="ECO:0000256" key="8">
    <source>
        <dbReference type="SAM" id="Coils"/>
    </source>
</evidence>
<evidence type="ECO:0000256" key="5">
    <source>
        <dbReference type="ARBA" id="ARBA00022777"/>
    </source>
</evidence>
<dbReference type="InterPro" id="IPR011009">
    <property type="entry name" value="Kinase-like_dom_sf"/>
</dbReference>
<proteinExistence type="inferred from homology"/>
<evidence type="ECO:0000256" key="6">
    <source>
        <dbReference type="ARBA" id="ARBA00022840"/>
    </source>
</evidence>